<accession>A0A366HM14</accession>
<dbReference type="Proteomes" id="UP000253426">
    <property type="component" value="Unassembled WGS sequence"/>
</dbReference>
<organism evidence="1 2">
    <name type="scientific">Roseimicrobium gellanilyticum</name>
    <dbReference type="NCBI Taxonomy" id="748857"/>
    <lineage>
        <taxon>Bacteria</taxon>
        <taxon>Pseudomonadati</taxon>
        <taxon>Verrucomicrobiota</taxon>
        <taxon>Verrucomicrobiia</taxon>
        <taxon>Verrucomicrobiales</taxon>
        <taxon>Verrucomicrobiaceae</taxon>
        <taxon>Roseimicrobium</taxon>
    </lineage>
</organism>
<sequence length="112" mass="12980">MTSQLETPASNALERSYERDVVERVWQGAQIIPGNDPAVWRKDERGAWIHRMAYRNRNTEFGWEIADSAYTLRSFGMAALRPMQWQNYMDFLVASRSSVVTADGLRNARRLI</sequence>
<gene>
    <name evidence="1" type="ORF">DES53_105313</name>
</gene>
<evidence type="ECO:0000313" key="2">
    <source>
        <dbReference type="Proteomes" id="UP000253426"/>
    </source>
</evidence>
<dbReference type="EMBL" id="QNRR01000005">
    <property type="protein sequence ID" value="RBP43914.1"/>
    <property type="molecule type" value="Genomic_DNA"/>
</dbReference>
<protein>
    <submittedName>
        <fullName evidence="1">Uncharacterized protein</fullName>
    </submittedName>
</protein>
<reference evidence="1 2" key="1">
    <citation type="submission" date="2018-06" db="EMBL/GenBank/DDBJ databases">
        <title>Genomic Encyclopedia of Type Strains, Phase IV (KMG-IV): sequencing the most valuable type-strain genomes for metagenomic binning, comparative biology and taxonomic classification.</title>
        <authorList>
            <person name="Goeker M."/>
        </authorList>
    </citation>
    <scope>NUCLEOTIDE SEQUENCE [LARGE SCALE GENOMIC DNA]</scope>
    <source>
        <strain evidence="1 2">DSM 25532</strain>
    </source>
</reference>
<comment type="caution">
    <text evidence="1">The sequence shown here is derived from an EMBL/GenBank/DDBJ whole genome shotgun (WGS) entry which is preliminary data.</text>
</comment>
<evidence type="ECO:0000313" key="1">
    <source>
        <dbReference type="EMBL" id="RBP43914.1"/>
    </source>
</evidence>
<keyword evidence="2" id="KW-1185">Reference proteome</keyword>
<name>A0A366HM14_9BACT</name>
<dbReference type="AlphaFoldDB" id="A0A366HM14"/>
<proteinExistence type="predicted"/>